<organism evidence="8 9">
    <name type="scientific">Fusarium ambrosium</name>
    <dbReference type="NCBI Taxonomy" id="131363"/>
    <lineage>
        <taxon>Eukaryota</taxon>
        <taxon>Fungi</taxon>
        <taxon>Dikarya</taxon>
        <taxon>Ascomycota</taxon>
        <taxon>Pezizomycotina</taxon>
        <taxon>Sordariomycetes</taxon>
        <taxon>Hypocreomycetidae</taxon>
        <taxon>Hypocreales</taxon>
        <taxon>Nectriaceae</taxon>
        <taxon>Fusarium</taxon>
        <taxon>Fusarium solani species complex</taxon>
    </lineage>
</organism>
<keyword evidence="3 6" id="KW-1133">Transmembrane helix</keyword>
<dbReference type="Proteomes" id="UP000288429">
    <property type="component" value="Unassembled WGS sequence"/>
</dbReference>
<evidence type="ECO:0000313" key="9">
    <source>
        <dbReference type="Proteomes" id="UP000288429"/>
    </source>
</evidence>
<comment type="subcellular location">
    <subcellularLocation>
        <location evidence="1">Membrane</location>
        <topology evidence="1">Multi-pass membrane protein</topology>
    </subcellularLocation>
</comment>
<evidence type="ECO:0000256" key="6">
    <source>
        <dbReference type="SAM" id="Phobius"/>
    </source>
</evidence>
<dbReference type="EMBL" id="NIZV01000047">
    <property type="protein sequence ID" value="RSM15831.1"/>
    <property type="molecule type" value="Genomic_DNA"/>
</dbReference>
<sequence length="172" mass="19065">MSSEAAKLIGVSSMLLALVTIFVTIRFFVRSVLLRSLDWDDALVLLSWCLLMVLLSTVIAMTKVGLGSYVDTVSADHLRQFLKLRIVISLAYVWGFVTVKMSFAVLYLRTETKKNVGETDKLTMAVCYSAIRNQTLRANAHSPTLATTPGLGWSDGNSMHKSNFKLLIEADE</sequence>
<dbReference type="Pfam" id="PF20684">
    <property type="entry name" value="Fung_rhodopsin"/>
    <property type="match status" value="1"/>
</dbReference>
<feature type="transmembrane region" description="Helical" evidence="6">
    <location>
        <begin position="86"/>
        <end position="108"/>
    </location>
</feature>
<evidence type="ECO:0000256" key="4">
    <source>
        <dbReference type="ARBA" id="ARBA00023136"/>
    </source>
</evidence>
<dbReference type="AlphaFoldDB" id="A0A428UND4"/>
<dbReference type="GO" id="GO:0016020">
    <property type="term" value="C:membrane"/>
    <property type="evidence" value="ECO:0007669"/>
    <property type="project" value="UniProtKB-SubCell"/>
</dbReference>
<evidence type="ECO:0000256" key="5">
    <source>
        <dbReference type="ARBA" id="ARBA00038359"/>
    </source>
</evidence>
<dbReference type="PANTHER" id="PTHR33048:SF47">
    <property type="entry name" value="INTEGRAL MEMBRANE PROTEIN-RELATED"/>
    <property type="match status" value="1"/>
</dbReference>
<feature type="domain" description="Rhodopsin" evidence="7">
    <location>
        <begin position="25"/>
        <end position="126"/>
    </location>
</feature>
<comment type="similarity">
    <text evidence="5">Belongs to the SAT4 family.</text>
</comment>
<feature type="transmembrane region" description="Helical" evidence="6">
    <location>
        <begin position="6"/>
        <end position="29"/>
    </location>
</feature>
<keyword evidence="4 6" id="KW-0472">Membrane</keyword>
<evidence type="ECO:0000259" key="7">
    <source>
        <dbReference type="Pfam" id="PF20684"/>
    </source>
</evidence>
<evidence type="ECO:0000256" key="3">
    <source>
        <dbReference type="ARBA" id="ARBA00022989"/>
    </source>
</evidence>
<proteinExistence type="inferred from homology"/>
<dbReference type="PANTHER" id="PTHR33048">
    <property type="entry name" value="PTH11-LIKE INTEGRAL MEMBRANE PROTEIN (AFU_ORTHOLOGUE AFUA_5G11245)"/>
    <property type="match status" value="1"/>
</dbReference>
<keyword evidence="9" id="KW-1185">Reference proteome</keyword>
<dbReference type="InterPro" id="IPR049326">
    <property type="entry name" value="Rhodopsin_dom_fungi"/>
</dbReference>
<gene>
    <name evidence="8" type="ORF">CDV31_004773</name>
</gene>
<feature type="transmembrane region" description="Helical" evidence="6">
    <location>
        <begin position="41"/>
        <end position="66"/>
    </location>
</feature>
<name>A0A428UND4_9HYPO</name>
<evidence type="ECO:0000256" key="1">
    <source>
        <dbReference type="ARBA" id="ARBA00004141"/>
    </source>
</evidence>
<reference evidence="8 9" key="1">
    <citation type="submission" date="2017-06" db="EMBL/GenBank/DDBJ databases">
        <title>Cmopartive genomic analysis of Ambrosia Fusariam Clade fungi.</title>
        <authorList>
            <person name="Stajich J.E."/>
            <person name="Carrillo J."/>
            <person name="Kijimoto T."/>
            <person name="Eskalen A."/>
            <person name="O'Donnell K."/>
            <person name="Kasson M."/>
        </authorList>
    </citation>
    <scope>NUCLEOTIDE SEQUENCE [LARGE SCALE GENOMIC DNA]</scope>
    <source>
        <strain evidence="8 9">NRRL 20438</strain>
    </source>
</reference>
<accession>A0A428UND4</accession>
<comment type="caution">
    <text evidence="8">The sequence shown here is derived from an EMBL/GenBank/DDBJ whole genome shotgun (WGS) entry which is preliminary data.</text>
</comment>
<keyword evidence="2 6" id="KW-0812">Transmembrane</keyword>
<protein>
    <recommendedName>
        <fullName evidence="7">Rhodopsin domain-containing protein</fullName>
    </recommendedName>
</protein>
<dbReference type="InterPro" id="IPR052337">
    <property type="entry name" value="SAT4-like"/>
</dbReference>
<evidence type="ECO:0000313" key="8">
    <source>
        <dbReference type="EMBL" id="RSM15831.1"/>
    </source>
</evidence>
<evidence type="ECO:0000256" key="2">
    <source>
        <dbReference type="ARBA" id="ARBA00022692"/>
    </source>
</evidence>